<keyword evidence="9" id="KW-1185">Reference proteome</keyword>
<feature type="compositionally biased region" description="Low complexity" evidence="5">
    <location>
        <begin position="468"/>
        <end position="554"/>
    </location>
</feature>
<accession>A0ABP4VSU8</accession>
<comment type="similarity">
    <text evidence="1">Belongs to the peptidase C40 family.</text>
</comment>
<evidence type="ECO:0000256" key="5">
    <source>
        <dbReference type="SAM" id="MobiDB-lite"/>
    </source>
</evidence>
<evidence type="ECO:0000256" key="6">
    <source>
        <dbReference type="SAM" id="SignalP"/>
    </source>
</evidence>
<protein>
    <recommendedName>
        <fullName evidence="7">NlpC/P60 domain-containing protein</fullName>
    </recommendedName>
</protein>
<comment type="caution">
    <text evidence="8">The sequence shown here is derived from an EMBL/GenBank/DDBJ whole genome shotgun (WGS) entry which is preliminary data.</text>
</comment>
<reference evidence="9" key="1">
    <citation type="journal article" date="2019" name="Int. J. Syst. Evol. Microbiol.">
        <title>The Global Catalogue of Microorganisms (GCM) 10K type strain sequencing project: providing services to taxonomists for standard genome sequencing and annotation.</title>
        <authorList>
            <consortium name="The Broad Institute Genomics Platform"/>
            <consortium name="The Broad Institute Genome Sequencing Center for Infectious Disease"/>
            <person name="Wu L."/>
            <person name="Ma J."/>
        </authorList>
    </citation>
    <scope>NUCLEOTIDE SEQUENCE [LARGE SCALE GENOMIC DNA]</scope>
    <source>
        <strain evidence="9">JCM 13249</strain>
    </source>
</reference>
<keyword evidence="4" id="KW-0788">Thiol protease</keyword>
<name>A0ABP4VSU8_9ACTN</name>
<dbReference type="Proteomes" id="UP001500655">
    <property type="component" value="Unassembled WGS sequence"/>
</dbReference>
<sequence>MGRRRQPKRVPARLGRAATAATAATVTFVWMTPAMAQADPGDGARPHGAPPSLGVGSPASGQVSTPAAPRTVFPGTQAGIVPPPLKAGVARGPAGGSEPIAEVPLTLANVPQTPVTSPSTQMDPVTLQLIAASSSKERLGEQLKQIDADLALAGPAVTAARLPWQVATAQLAVHRQRARDIAADSYKGALALGPLQGYANDLQELGAMAPAFGQNVDAARKPPGRDSVQFDVERAERLERSTKTAYEAAVKRNEDLIRQRAVVKEQFDRHTKALNVLRDRNKDKLADITKERDTYEEGLGGSYAIGGANNGYEANEKAVDAVRFALRQVGKPYVWAAEGPNAYDCSGLTFAAYRSVDKTIPRVAVWQYAGLTTKVRVENLLPGDLLFFSTDKRDWRQIHHVAMYIGNGKMVHAPTFGDHVRVAPIWWSEYYGAARVLPAKRVAPSAAPTSRPPTSAPPTTTRPPTTPPRTTAPATTRPGSTTSAPPTTTRPTTAPPTTTAPSKTIPPSKTTAPPTTTAQTTAAETSAAETSEEATTAAETSSAAATSAQSRPTE</sequence>
<dbReference type="PROSITE" id="PS51935">
    <property type="entry name" value="NLPC_P60"/>
    <property type="match status" value="1"/>
</dbReference>
<evidence type="ECO:0000313" key="8">
    <source>
        <dbReference type="EMBL" id="GAA1736816.1"/>
    </source>
</evidence>
<feature type="domain" description="NlpC/P60" evidence="7">
    <location>
        <begin position="315"/>
        <end position="443"/>
    </location>
</feature>
<feature type="chain" id="PRO_5045591497" description="NlpC/P60 domain-containing protein" evidence="6">
    <location>
        <begin position="37"/>
        <end position="554"/>
    </location>
</feature>
<dbReference type="SUPFAM" id="SSF54001">
    <property type="entry name" value="Cysteine proteinases"/>
    <property type="match status" value="1"/>
</dbReference>
<dbReference type="InterPro" id="IPR051794">
    <property type="entry name" value="PG_Endopeptidase_C40"/>
</dbReference>
<dbReference type="InterPro" id="IPR038765">
    <property type="entry name" value="Papain-like_cys_pep_sf"/>
</dbReference>
<evidence type="ECO:0000256" key="2">
    <source>
        <dbReference type="ARBA" id="ARBA00022670"/>
    </source>
</evidence>
<evidence type="ECO:0000256" key="1">
    <source>
        <dbReference type="ARBA" id="ARBA00007074"/>
    </source>
</evidence>
<gene>
    <name evidence="8" type="ORF">GCM10009681_04250</name>
</gene>
<feature type="region of interest" description="Disordered" evidence="5">
    <location>
        <begin position="442"/>
        <end position="554"/>
    </location>
</feature>
<keyword evidence="6" id="KW-0732">Signal</keyword>
<feature type="compositionally biased region" description="Pro residues" evidence="5">
    <location>
        <begin position="450"/>
        <end position="467"/>
    </location>
</feature>
<feature type="region of interest" description="Disordered" evidence="5">
    <location>
        <begin position="37"/>
        <end position="67"/>
    </location>
</feature>
<evidence type="ECO:0000256" key="4">
    <source>
        <dbReference type="ARBA" id="ARBA00022807"/>
    </source>
</evidence>
<dbReference type="Gene3D" id="3.90.1720.10">
    <property type="entry name" value="endopeptidase domain like (from Nostoc punctiforme)"/>
    <property type="match status" value="1"/>
</dbReference>
<keyword evidence="2" id="KW-0645">Protease</keyword>
<dbReference type="EMBL" id="BAAALS010000001">
    <property type="protein sequence ID" value="GAA1736816.1"/>
    <property type="molecule type" value="Genomic_DNA"/>
</dbReference>
<proteinExistence type="inferred from homology"/>
<evidence type="ECO:0000259" key="7">
    <source>
        <dbReference type="PROSITE" id="PS51935"/>
    </source>
</evidence>
<evidence type="ECO:0000256" key="3">
    <source>
        <dbReference type="ARBA" id="ARBA00022801"/>
    </source>
</evidence>
<feature type="signal peptide" evidence="6">
    <location>
        <begin position="1"/>
        <end position="36"/>
    </location>
</feature>
<dbReference type="PANTHER" id="PTHR47359">
    <property type="entry name" value="PEPTIDOGLYCAN DL-ENDOPEPTIDASE CWLO"/>
    <property type="match status" value="1"/>
</dbReference>
<evidence type="ECO:0000313" key="9">
    <source>
        <dbReference type="Proteomes" id="UP001500655"/>
    </source>
</evidence>
<dbReference type="InterPro" id="IPR000064">
    <property type="entry name" value="NLP_P60_dom"/>
</dbReference>
<organism evidence="8 9">
    <name type="scientific">Luedemannella helvata</name>
    <dbReference type="NCBI Taxonomy" id="349315"/>
    <lineage>
        <taxon>Bacteria</taxon>
        <taxon>Bacillati</taxon>
        <taxon>Actinomycetota</taxon>
        <taxon>Actinomycetes</taxon>
        <taxon>Micromonosporales</taxon>
        <taxon>Micromonosporaceae</taxon>
        <taxon>Luedemannella</taxon>
    </lineage>
</organism>
<dbReference type="PANTHER" id="PTHR47359:SF3">
    <property type="entry name" value="NLP_P60 DOMAIN-CONTAINING PROTEIN-RELATED"/>
    <property type="match status" value="1"/>
</dbReference>
<dbReference type="Pfam" id="PF00877">
    <property type="entry name" value="NLPC_P60"/>
    <property type="match status" value="1"/>
</dbReference>
<keyword evidence="3" id="KW-0378">Hydrolase</keyword>